<feature type="compositionally biased region" description="Basic and acidic residues" evidence="1">
    <location>
        <begin position="1"/>
        <end position="33"/>
    </location>
</feature>
<accession>A0A1B6LEY9</accession>
<evidence type="ECO:0000256" key="1">
    <source>
        <dbReference type="SAM" id="MobiDB-lite"/>
    </source>
</evidence>
<feature type="compositionally biased region" description="Acidic residues" evidence="1">
    <location>
        <begin position="510"/>
        <end position="522"/>
    </location>
</feature>
<evidence type="ECO:0008006" key="3">
    <source>
        <dbReference type="Google" id="ProtNLM"/>
    </source>
</evidence>
<dbReference type="InterPro" id="IPR035441">
    <property type="entry name" value="TFIIS/LEDGF_dom_sf"/>
</dbReference>
<name>A0A1B6LEY9_9HEMI</name>
<evidence type="ECO:0000313" key="2">
    <source>
        <dbReference type="EMBL" id="JAT22233.1"/>
    </source>
</evidence>
<feature type="region of interest" description="Disordered" evidence="1">
    <location>
        <begin position="509"/>
        <end position="539"/>
    </location>
</feature>
<dbReference type="EMBL" id="GEBQ01017744">
    <property type="protein sequence ID" value="JAT22233.1"/>
    <property type="molecule type" value="Transcribed_RNA"/>
</dbReference>
<gene>
    <name evidence="2" type="ORF">g.26516</name>
</gene>
<feature type="region of interest" description="Disordered" evidence="1">
    <location>
        <begin position="1"/>
        <end position="42"/>
    </location>
</feature>
<reference evidence="2" key="1">
    <citation type="submission" date="2015-11" db="EMBL/GenBank/DDBJ databases">
        <title>De novo transcriptome assembly of four potential Pierce s Disease insect vectors from Arizona vineyards.</title>
        <authorList>
            <person name="Tassone E.E."/>
        </authorList>
    </citation>
    <scope>NUCLEOTIDE SEQUENCE</scope>
</reference>
<sequence length="571" mass="65215">MDEEKPKVNPNSHEKKSVNDKEKVNNLTKKIENKSTVTSQKRGKFENLNLNINSERECKTYSERSPSQHFNMSPLIERLKTFSKENYATNLPDSDTSDSDCEKSSTNGVKARKRRRDKISLIETSCNDEAEPREIIGSVGASKLNYDIKIDPNVVDRYTNTRIELPPGVVMPPPESPETKRRRIEMIARHGRLHPANQKYNQGPVVNPPLMSPGVLVGYTPGGQRHEVDLNFERPTWFNSEYARMQFDDATRINVSRMFHDLETGQFLPDNLDPNVERRYFAEQALVSADATKHFEQFKDGPSVESAASADTTFEEHMSVLETERHILELNRFAVVRLLDFSGQVATRLTSALTLNLTPLMIKKNPVIIETLEMLSQQSFYLHVVPPARALLDKIKKLFEVPKGQTFKEYFASEMENFIYKTRNMSPFDILMMTEEPDEEVSDSDTVEEELQGEIVPRESNEETNDEWVAVEDEEICVDEDDNSTQTGNWTQSNASNVLNSSAVWTYNSENEDETDDEEDAWTETYVSDQSESESSESELDDVVEPLILAVHGTLFVELPALIVFYFSEYI</sequence>
<dbReference type="Gene3D" id="1.20.930.10">
    <property type="entry name" value="Conserved domain common to transcription factors TFIIS, elongin A, CRSP70"/>
    <property type="match status" value="1"/>
</dbReference>
<feature type="region of interest" description="Disordered" evidence="1">
    <location>
        <begin position="90"/>
        <end position="109"/>
    </location>
</feature>
<dbReference type="AlphaFoldDB" id="A0A1B6LEY9"/>
<proteinExistence type="predicted"/>
<protein>
    <recommendedName>
        <fullName evidence="3">Lens epithelium-derived growth factor integrase-binding domain-containing protein</fullName>
    </recommendedName>
</protein>
<organism evidence="2">
    <name type="scientific">Graphocephala atropunctata</name>
    <dbReference type="NCBI Taxonomy" id="36148"/>
    <lineage>
        <taxon>Eukaryota</taxon>
        <taxon>Metazoa</taxon>
        <taxon>Ecdysozoa</taxon>
        <taxon>Arthropoda</taxon>
        <taxon>Hexapoda</taxon>
        <taxon>Insecta</taxon>
        <taxon>Pterygota</taxon>
        <taxon>Neoptera</taxon>
        <taxon>Paraneoptera</taxon>
        <taxon>Hemiptera</taxon>
        <taxon>Auchenorrhyncha</taxon>
        <taxon>Membracoidea</taxon>
        <taxon>Cicadellidae</taxon>
        <taxon>Cicadellinae</taxon>
        <taxon>Cicadellini</taxon>
        <taxon>Graphocephala</taxon>
    </lineage>
</organism>